<dbReference type="Proteomes" id="UP001157974">
    <property type="component" value="Unassembled WGS sequence"/>
</dbReference>
<accession>A0AAV8USV6</accession>
<keyword evidence="1" id="KW-0732">Signal</keyword>
<organism evidence="2 3">
    <name type="scientific">Rhodosorus marinus</name>
    <dbReference type="NCBI Taxonomy" id="101924"/>
    <lineage>
        <taxon>Eukaryota</taxon>
        <taxon>Rhodophyta</taxon>
        <taxon>Stylonematophyceae</taxon>
        <taxon>Stylonematales</taxon>
        <taxon>Stylonemataceae</taxon>
        <taxon>Rhodosorus</taxon>
    </lineage>
</organism>
<dbReference type="PANTHER" id="PTHR42754">
    <property type="entry name" value="ENDOGLUCANASE"/>
    <property type="match status" value="1"/>
</dbReference>
<comment type="caution">
    <text evidence="2">The sequence shown here is derived from an EMBL/GenBank/DDBJ whole genome shotgun (WGS) entry which is preliminary data.</text>
</comment>
<evidence type="ECO:0000313" key="2">
    <source>
        <dbReference type="EMBL" id="KAJ8905625.1"/>
    </source>
</evidence>
<sequence>MIRLSTLFCVLALGAVFSTFSTAEKISSTITFSYDNARNDPQTPTFLSYVFPLEGDSFGVVGKNGYNGIGCEYFEITRGSYVVSERKLLVPHDSQCQVAARTRNGDIVIAGTRSYSGEDAGVQRFDSNRDLSWDHPFDFIEDDFPTGVIELRDGSIVVAEAEILKLDADGNRLWRKFFSPGQYYRERGGGIVEVENLNIISSMNSGGDLFVHKISKSGTLLWRKKLSTTGSFCSQERNAAPVYGADGSYFVGCTTNLDHDTSAPQNYRVHKLGKGGQILWKKTITEIPSTVLYSMLADEDGGVVLGGSNIIKLDADGNVKWEMGSQLYRGPMERTPYGYIFRTLDGFQEIVPDITPSDTYTPSGSIVALKSSGAGLFLSKDNASDQVYAESEVARFASQWMMIGEPSPGSLFSLRSTVNGRVATLIKEGAEVVLKASTWYNPNSWNTRLKFRLRNVGAGEEAVQSARQGFGYLRPEEGSERGRIIASTSRANDRKMKVSLSSGPVPLSGSKVILRMSAQNRLVETTGESQIRAVKVLLPSKIKSFLFTVMHSRNGKVELQSRLTGKKLEVDVGTGRVTATRDIDRPPSDKAEFFMEIGNKGYISLVPAAPALNMACLVVDPDGWVVASGRKGSKACEIFVARKV</sequence>
<dbReference type="PANTHER" id="PTHR42754:SF1">
    <property type="entry name" value="LIPOPROTEIN"/>
    <property type="match status" value="1"/>
</dbReference>
<evidence type="ECO:0000313" key="3">
    <source>
        <dbReference type="Proteomes" id="UP001157974"/>
    </source>
</evidence>
<evidence type="ECO:0008006" key="4">
    <source>
        <dbReference type="Google" id="ProtNLM"/>
    </source>
</evidence>
<dbReference type="EMBL" id="JAMWBK010000004">
    <property type="protein sequence ID" value="KAJ8905625.1"/>
    <property type="molecule type" value="Genomic_DNA"/>
</dbReference>
<dbReference type="SUPFAM" id="SSF63829">
    <property type="entry name" value="Calcium-dependent phosphotriesterase"/>
    <property type="match status" value="1"/>
</dbReference>
<gene>
    <name evidence="2" type="ORF">NDN08_002131</name>
</gene>
<dbReference type="AlphaFoldDB" id="A0AAV8USV6"/>
<feature type="signal peptide" evidence="1">
    <location>
        <begin position="1"/>
        <end position="23"/>
    </location>
</feature>
<reference evidence="2 3" key="1">
    <citation type="journal article" date="2023" name="Nat. Commun.">
        <title>Origin of minicircular mitochondrial genomes in red algae.</title>
        <authorList>
            <person name="Lee Y."/>
            <person name="Cho C.H."/>
            <person name="Lee Y.M."/>
            <person name="Park S.I."/>
            <person name="Yang J.H."/>
            <person name="West J.A."/>
            <person name="Bhattacharya D."/>
            <person name="Yoon H.S."/>
        </authorList>
    </citation>
    <scope>NUCLEOTIDE SEQUENCE [LARGE SCALE GENOMIC DNA]</scope>
    <source>
        <strain evidence="2 3">CCMP1338</strain>
        <tissue evidence="2">Whole cell</tissue>
    </source>
</reference>
<name>A0AAV8USV6_9RHOD</name>
<feature type="chain" id="PRO_5043619865" description="ER membrane protein complex subunit 1" evidence="1">
    <location>
        <begin position="24"/>
        <end position="644"/>
    </location>
</feature>
<proteinExistence type="predicted"/>
<protein>
    <recommendedName>
        <fullName evidence="4">ER membrane protein complex subunit 1</fullName>
    </recommendedName>
</protein>
<evidence type="ECO:0000256" key="1">
    <source>
        <dbReference type="SAM" id="SignalP"/>
    </source>
</evidence>
<keyword evidence="3" id="KW-1185">Reference proteome</keyword>